<accession>A0A3B0SHP0</accession>
<evidence type="ECO:0000313" key="2">
    <source>
        <dbReference type="EMBL" id="VAW04878.1"/>
    </source>
</evidence>
<evidence type="ECO:0008006" key="3">
    <source>
        <dbReference type="Google" id="ProtNLM"/>
    </source>
</evidence>
<feature type="transmembrane region" description="Helical" evidence="1">
    <location>
        <begin position="18"/>
        <end position="39"/>
    </location>
</feature>
<sequence>GWFAKFAMFSATIGVGNWWGYSIAIVAAINAVIAFVYYAKVIRATMFDQVPDGVDIAELEAKTVPGAAGLAVGIAVVGVILLGVFPGIAADLGQFSTSMFTALGG</sequence>
<keyword evidence="1" id="KW-0472">Membrane</keyword>
<dbReference type="EMBL" id="UOEI01000410">
    <property type="protein sequence ID" value="VAW04878.1"/>
    <property type="molecule type" value="Genomic_DNA"/>
</dbReference>
<feature type="non-terminal residue" evidence="2">
    <location>
        <position position="1"/>
    </location>
</feature>
<feature type="transmembrane region" description="Helical" evidence="1">
    <location>
        <begin position="67"/>
        <end position="89"/>
    </location>
</feature>
<keyword evidence="1" id="KW-1133">Transmembrane helix</keyword>
<evidence type="ECO:0000256" key="1">
    <source>
        <dbReference type="SAM" id="Phobius"/>
    </source>
</evidence>
<keyword evidence="1" id="KW-0812">Transmembrane</keyword>
<name>A0A3B0SHP0_9ZZZZ</name>
<proteinExistence type="predicted"/>
<dbReference type="AlphaFoldDB" id="A0A3B0SHP0"/>
<protein>
    <recommendedName>
        <fullName evidence="3">NADH-ubiquinone oxidoreductase chain N</fullName>
    </recommendedName>
</protein>
<gene>
    <name evidence="2" type="ORF">MNBD_ACTINO01-1262</name>
</gene>
<organism evidence="2">
    <name type="scientific">hydrothermal vent metagenome</name>
    <dbReference type="NCBI Taxonomy" id="652676"/>
    <lineage>
        <taxon>unclassified sequences</taxon>
        <taxon>metagenomes</taxon>
        <taxon>ecological metagenomes</taxon>
    </lineage>
</organism>
<reference evidence="2" key="1">
    <citation type="submission" date="2018-06" db="EMBL/GenBank/DDBJ databases">
        <authorList>
            <person name="Zhirakovskaya E."/>
        </authorList>
    </citation>
    <scope>NUCLEOTIDE SEQUENCE</scope>
</reference>